<reference evidence="8 9" key="1">
    <citation type="journal article" date="2015" name="Genome Announc.">
        <title>Complete Genome Sequence of Spiroplasma litorale TN-1T (DSM 21781), a Bacterium Isolated from a Green-Eyed Horsefly (Tabanus nigrovittatus).</title>
        <authorList>
            <person name="Lo W.S."/>
            <person name="Lai Y.C."/>
            <person name="Lien Y.W."/>
            <person name="Wang T.H."/>
            <person name="Kuo C.H."/>
        </authorList>
    </citation>
    <scope>NUCLEOTIDE SEQUENCE [LARGE SCALE GENOMIC DNA]</scope>
    <source>
        <strain evidence="8 9">TN-1</strain>
    </source>
</reference>
<feature type="transmembrane region" description="Helical" evidence="7">
    <location>
        <begin position="324"/>
        <end position="342"/>
    </location>
</feature>
<feature type="transmembrane region" description="Helical" evidence="7">
    <location>
        <begin position="362"/>
        <end position="386"/>
    </location>
</feature>
<protein>
    <submittedName>
        <fullName evidence="8">Prolipoprotein diacylglyceryl transferase</fullName>
    </submittedName>
</protein>
<feature type="transmembrane region" description="Helical" evidence="7">
    <location>
        <begin position="59"/>
        <end position="78"/>
    </location>
</feature>
<dbReference type="GO" id="GO:0008961">
    <property type="term" value="F:phosphatidylglycerol-prolipoprotein diacylglyceryl transferase activity"/>
    <property type="evidence" value="ECO:0007669"/>
    <property type="project" value="InterPro"/>
</dbReference>
<keyword evidence="6 7" id="KW-0472">Membrane</keyword>
<name>A0A0K1W093_9MOLU</name>
<dbReference type="PANTHER" id="PTHR30589">
    <property type="entry name" value="PROLIPOPROTEIN DIACYLGLYCERYL TRANSFERASE"/>
    <property type="match status" value="1"/>
</dbReference>
<comment type="similarity">
    <text evidence="1">Belongs to the Lgt family.</text>
</comment>
<dbReference type="GO" id="GO:0005886">
    <property type="term" value="C:plasma membrane"/>
    <property type="evidence" value="ECO:0007669"/>
    <property type="project" value="InterPro"/>
</dbReference>
<keyword evidence="9" id="KW-1185">Reference proteome</keyword>
<dbReference type="Proteomes" id="UP000067476">
    <property type="component" value="Chromosome"/>
</dbReference>
<evidence type="ECO:0000256" key="2">
    <source>
        <dbReference type="ARBA" id="ARBA00022475"/>
    </source>
</evidence>
<evidence type="ECO:0000313" key="9">
    <source>
        <dbReference type="Proteomes" id="UP000067476"/>
    </source>
</evidence>
<evidence type="ECO:0000256" key="3">
    <source>
        <dbReference type="ARBA" id="ARBA00022679"/>
    </source>
</evidence>
<dbReference type="EMBL" id="CP012357">
    <property type="protein sequence ID" value="AKX33730.1"/>
    <property type="molecule type" value="Genomic_DNA"/>
</dbReference>
<dbReference type="InterPro" id="IPR001640">
    <property type="entry name" value="Lgt"/>
</dbReference>
<dbReference type="OrthoDB" id="871140at2"/>
<gene>
    <name evidence="8" type="primary">lgt</name>
    <name evidence="8" type="ORF">SLITO_v1c00620</name>
</gene>
<dbReference type="AlphaFoldDB" id="A0A0K1W093"/>
<evidence type="ECO:0000256" key="6">
    <source>
        <dbReference type="ARBA" id="ARBA00023136"/>
    </source>
</evidence>
<keyword evidence="3 8" id="KW-0808">Transferase</keyword>
<dbReference type="PROSITE" id="PS01311">
    <property type="entry name" value="LGT"/>
    <property type="match status" value="1"/>
</dbReference>
<evidence type="ECO:0000313" key="8">
    <source>
        <dbReference type="EMBL" id="AKX33730.1"/>
    </source>
</evidence>
<feature type="transmembrane region" description="Helical" evidence="7">
    <location>
        <begin position="210"/>
        <end position="232"/>
    </location>
</feature>
<dbReference type="PANTHER" id="PTHR30589:SF0">
    <property type="entry name" value="PHOSPHATIDYLGLYCEROL--PROLIPOPROTEIN DIACYLGLYCERYL TRANSFERASE"/>
    <property type="match status" value="1"/>
</dbReference>
<proteinExistence type="inferred from homology"/>
<evidence type="ECO:0000256" key="1">
    <source>
        <dbReference type="ARBA" id="ARBA00007150"/>
    </source>
</evidence>
<keyword evidence="8" id="KW-0449">Lipoprotein</keyword>
<feature type="transmembrane region" description="Helical" evidence="7">
    <location>
        <begin position="98"/>
        <end position="123"/>
    </location>
</feature>
<keyword evidence="2" id="KW-1003">Cell membrane</keyword>
<evidence type="ECO:0000256" key="7">
    <source>
        <dbReference type="SAM" id="Phobius"/>
    </source>
</evidence>
<dbReference type="PATRIC" id="fig|216942.3.peg.62"/>
<keyword evidence="4 7" id="KW-0812">Transmembrane</keyword>
<organism evidence="8 9">
    <name type="scientific">Spiroplasma litorale</name>
    <dbReference type="NCBI Taxonomy" id="216942"/>
    <lineage>
        <taxon>Bacteria</taxon>
        <taxon>Bacillati</taxon>
        <taxon>Mycoplasmatota</taxon>
        <taxon>Mollicutes</taxon>
        <taxon>Entomoplasmatales</taxon>
        <taxon>Spiroplasmataceae</taxon>
        <taxon>Spiroplasma</taxon>
    </lineage>
</organism>
<dbReference type="KEGG" id="sll:SLITO_v1c00620"/>
<feature type="transmembrane region" description="Helical" evidence="7">
    <location>
        <begin position="27"/>
        <end position="47"/>
    </location>
</feature>
<sequence length="440" mass="50903">MLLSWIQGNNWTQADIGTRAQSDYGGVHMYALTMSLGVLLSILGCALQFYRKKLSFKELWIAAIIVVPLGLFGASFFGKLNAENGRNAGGVGFFGLFAFWKAGMSIHGAIFVTVIAGVIIFNIVSLKTKVTVWEYADAIAPNVLLGQVVGRWGNFFNHELFGKPAGLYEDKSVLSWLPTFIRDNMAFKYTNSSPNSNGLIDGQTYVMHPIFLYESFFLLVSWLIITMLIPFIGRWIGKKPWKVNPEKYQFDLKYSFRYFFTRKYEEGKKTYWEVWNEATSQNYEEKERDKYLEKVDKINDKNPIIRRFKKGKLLLQTNNPNKYMLTRSGVAFGGYFLAWNLIRFVLELDRPDDHLFLMYNRTLSLVVIGLTAFSGLVIILLAQFLFPYFIRRPGYTYEQEFFPVNTIQENTNIVKDKTDKKEINEINENNSSKKEFKKRE</sequence>
<evidence type="ECO:0000256" key="5">
    <source>
        <dbReference type="ARBA" id="ARBA00022989"/>
    </source>
</evidence>
<dbReference type="RefSeq" id="WP_075057831.1">
    <property type="nucleotide sequence ID" value="NZ_CP012357.1"/>
</dbReference>
<dbReference type="GO" id="GO:0042158">
    <property type="term" value="P:lipoprotein biosynthetic process"/>
    <property type="evidence" value="ECO:0007669"/>
    <property type="project" value="InterPro"/>
</dbReference>
<dbReference type="STRING" id="216942.SLITO_v1c00620"/>
<dbReference type="Pfam" id="PF01790">
    <property type="entry name" value="LGT"/>
    <property type="match status" value="1"/>
</dbReference>
<evidence type="ECO:0000256" key="4">
    <source>
        <dbReference type="ARBA" id="ARBA00022692"/>
    </source>
</evidence>
<keyword evidence="5 7" id="KW-1133">Transmembrane helix</keyword>
<accession>A0A0K1W093</accession>